<dbReference type="Proteomes" id="UP000514752">
    <property type="component" value="Chromosome"/>
</dbReference>
<protein>
    <submittedName>
        <fullName evidence="1">Uncharacterized protein</fullName>
    </submittedName>
</protein>
<dbReference type="AlphaFoldDB" id="A0A7D7SQ32"/>
<reference evidence="1 2" key="1">
    <citation type="submission" date="2020-07" db="EMBL/GenBank/DDBJ databases">
        <title>Genomic diversity of species in the Neisseriaceae family.</title>
        <authorList>
            <person name="Vincent A.T."/>
            <person name="Bernet E."/>
            <person name="Veyrier F.J."/>
        </authorList>
    </citation>
    <scope>NUCLEOTIDE SEQUENCE [LARGE SCALE GENOMIC DNA]</scope>
    <source>
        <strain evidence="1 2">DSM 22244</strain>
    </source>
</reference>
<dbReference type="KEGG" id="nsg:H3L94_01430"/>
<accession>A0A7D7SQ32</accession>
<dbReference type="RefSeq" id="WP_182122367.1">
    <property type="nucleotide sequence ID" value="NZ_CP059567.1"/>
</dbReference>
<organism evidence="1 2">
    <name type="scientific">Neisseria shayeganii</name>
    <dbReference type="NCBI Taxonomy" id="607712"/>
    <lineage>
        <taxon>Bacteria</taxon>
        <taxon>Pseudomonadati</taxon>
        <taxon>Pseudomonadota</taxon>
        <taxon>Betaproteobacteria</taxon>
        <taxon>Neisseriales</taxon>
        <taxon>Neisseriaceae</taxon>
        <taxon>Neisseria</taxon>
    </lineage>
</organism>
<proteinExistence type="predicted"/>
<evidence type="ECO:0000313" key="1">
    <source>
        <dbReference type="EMBL" id="QMT40750.1"/>
    </source>
</evidence>
<evidence type="ECO:0000313" key="2">
    <source>
        <dbReference type="Proteomes" id="UP000514752"/>
    </source>
</evidence>
<dbReference type="EMBL" id="CP059567">
    <property type="protein sequence ID" value="QMT40750.1"/>
    <property type="molecule type" value="Genomic_DNA"/>
</dbReference>
<sequence length="106" mass="12042">MVLLAGCAALNPLLAAKGRHISTVVAEYGQPHGVQNGPAGRIYYWRLPSRAPEYSRQYTHTGPNRYGGVTHYYENVCRQRWADRYYHTDADGVVVDIQIKGWYQPC</sequence>
<gene>
    <name evidence="1" type="ORF">H3L94_01430</name>
</gene>
<name>A0A7D7SQ32_9NEIS</name>